<name>G2R126_THETT</name>
<evidence type="ECO:0000313" key="7">
    <source>
        <dbReference type="EMBL" id="AEO66523.1"/>
    </source>
</evidence>
<feature type="transmembrane region" description="Helical" evidence="6">
    <location>
        <begin position="20"/>
        <end position="41"/>
    </location>
</feature>
<keyword evidence="3 6" id="KW-0812">Transmembrane</keyword>
<keyword evidence="5 6" id="KW-0472">Membrane</keyword>
<evidence type="ECO:0000256" key="4">
    <source>
        <dbReference type="ARBA" id="ARBA00022989"/>
    </source>
</evidence>
<sequence length="119" mass="12464">MQIPRPAGEEHLSGGFPVWTGLSVAVGYLVGGVILLFPYFFGADVGAGLLWSFSVCIVALIGFGFGKEFVLSESGSGAPDKSRTPWSKIRSSVWEGLQMVVLGGIAALAACVRLFNGVL</sequence>
<comment type="subcellular location">
    <subcellularLocation>
        <location evidence="1">Endomembrane system</location>
        <topology evidence="1">Multi-pass membrane protein</topology>
    </subcellularLocation>
</comment>
<evidence type="ECO:0000256" key="2">
    <source>
        <dbReference type="ARBA" id="ARBA00007049"/>
    </source>
</evidence>
<reference evidence="7 8" key="1">
    <citation type="journal article" date="2011" name="Nat. Biotechnol.">
        <title>Comparative genomic analysis of the thermophilic biomass-degrading fungi Myceliophthora thermophila and Thielavia terrestris.</title>
        <authorList>
            <person name="Berka R.M."/>
            <person name="Grigoriev I.V."/>
            <person name="Otillar R."/>
            <person name="Salamov A."/>
            <person name="Grimwood J."/>
            <person name="Reid I."/>
            <person name="Ishmael N."/>
            <person name="John T."/>
            <person name="Darmond C."/>
            <person name="Moisan M.-C."/>
            <person name="Henrissat B."/>
            <person name="Coutinho P.M."/>
            <person name="Lombard V."/>
            <person name="Natvig D.O."/>
            <person name="Lindquist E."/>
            <person name="Schmutz J."/>
            <person name="Lucas S."/>
            <person name="Harris P."/>
            <person name="Powlowski J."/>
            <person name="Bellemare A."/>
            <person name="Taylor D."/>
            <person name="Butler G."/>
            <person name="de Vries R.P."/>
            <person name="Allijn I.E."/>
            <person name="van den Brink J."/>
            <person name="Ushinsky S."/>
            <person name="Storms R."/>
            <person name="Powell A.J."/>
            <person name="Paulsen I.T."/>
            <person name="Elbourne L.D.H."/>
            <person name="Baker S.E."/>
            <person name="Magnuson J."/>
            <person name="LaBoissiere S."/>
            <person name="Clutterbuck A.J."/>
            <person name="Martinez D."/>
            <person name="Wogulis M."/>
            <person name="de Leon A.L."/>
            <person name="Rey M.W."/>
            <person name="Tsang A."/>
        </authorList>
    </citation>
    <scope>NUCLEOTIDE SEQUENCE [LARGE SCALE GENOMIC DNA]</scope>
    <source>
        <strain evidence="8">ATCC 38088 / NRRL 8126</strain>
    </source>
</reference>
<dbReference type="Proteomes" id="UP000008181">
    <property type="component" value="Chromosome 2"/>
</dbReference>
<proteinExistence type="inferred from homology"/>
<dbReference type="InterPro" id="IPR008217">
    <property type="entry name" value="Ccc1_fam"/>
</dbReference>
<accession>G2R126</accession>
<dbReference type="GeneID" id="11514862"/>
<keyword evidence="8" id="KW-1185">Reference proteome</keyword>
<keyword evidence="4 6" id="KW-1133">Transmembrane helix</keyword>
<dbReference type="GO" id="GO:0012505">
    <property type="term" value="C:endomembrane system"/>
    <property type="evidence" value="ECO:0007669"/>
    <property type="project" value="UniProtKB-SubCell"/>
</dbReference>
<evidence type="ECO:0000256" key="5">
    <source>
        <dbReference type="ARBA" id="ARBA00023136"/>
    </source>
</evidence>
<dbReference type="RefSeq" id="XP_003652859.1">
    <property type="nucleotide sequence ID" value="XM_003652811.1"/>
</dbReference>
<dbReference type="AlphaFoldDB" id="G2R126"/>
<dbReference type="HOGENOM" id="CLU_2063102_0_0_1"/>
<dbReference type="GO" id="GO:0030026">
    <property type="term" value="P:intracellular manganese ion homeostasis"/>
    <property type="evidence" value="ECO:0007669"/>
    <property type="project" value="InterPro"/>
</dbReference>
<evidence type="ECO:0000256" key="1">
    <source>
        <dbReference type="ARBA" id="ARBA00004127"/>
    </source>
</evidence>
<protein>
    <submittedName>
        <fullName evidence="7">Uncharacterized protein</fullName>
    </submittedName>
</protein>
<dbReference type="KEGG" id="ttt:THITE_2114665"/>
<feature type="transmembrane region" description="Helical" evidence="6">
    <location>
        <begin position="48"/>
        <end position="66"/>
    </location>
</feature>
<feature type="transmembrane region" description="Helical" evidence="6">
    <location>
        <begin position="96"/>
        <end position="115"/>
    </location>
</feature>
<gene>
    <name evidence="7" type="ORF">THITE_2114665</name>
</gene>
<organism evidence="7 8">
    <name type="scientific">Thermothielavioides terrestris (strain ATCC 38088 / NRRL 8126)</name>
    <name type="common">Thielavia terrestris</name>
    <dbReference type="NCBI Taxonomy" id="578455"/>
    <lineage>
        <taxon>Eukaryota</taxon>
        <taxon>Fungi</taxon>
        <taxon>Dikarya</taxon>
        <taxon>Ascomycota</taxon>
        <taxon>Pezizomycotina</taxon>
        <taxon>Sordariomycetes</taxon>
        <taxon>Sordariomycetidae</taxon>
        <taxon>Sordariales</taxon>
        <taxon>Chaetomiaceae</taxon>
        <taxon>Thermothielavioides</taxon>
        <taxon>Thermothielavioides terrestris</taxon>
    </lineage>
</organism>
<dbReference type="Pfam" id="PF01988">
    <property type="entry name" value="VIT1"/>
    <property type="match status" value="1"/>
</dbReference>
<dbReference type="OrthoDB" id="73465at2759"/>
<evidence type="ECO:0000256" key="6">
    <source>
        <dbReference type="SAM" id="Phobius"/>
    </source>
</evidence>
<evidence type="ECO:0000256" key="3">
    <source>
        <dbReference type="ARBA" id="ARBA00022692"/>
    </source>
</evidence>
<evidence type="ECO:0000313" key="8">
    <source>
        <dbReference type="Proteomes" id="UP000008181"/>
    </source>
</evidence>
<dbReference type="GO" id="GO:0005384">
    <property type="term" value="F:manganese ion transmembrane transporter activity"/>
    <property type="evidence" value="ECO:0007669"/>
    <property type="project" value="InterPro"/>
</dbReference>
<comment type="similarity">
    <text evidence="2">Belongs to the CCC1 family.</text>
</comment>
<dbReference type="EMBL" id="CP003010">
    <property type="protein sequence ID" value="AEO66523.1"/>
    <property type="molecule type" value="Genomic_DNA"/>
</dbReference>